<dbReference type="SUPFAM" id="SSF53756">
    <property type="entry name" value="UDP-Glycosyltransferase/glycogen phosphorylase"/>
    <property type="match status" value="1"/>
</dbReference>
<comment type="caution">
    <text evidence="2">The sequence shown here is derived from an EMBL/GenBank/DDBJ whole genome shotgun (WGS) entry which is preliminary data.</text>
</comment>
<evidence type="ECO:0000259" key="1">
    <source>
        <dbReference type="Pfam" id="PF00534"/>
    </source>
</evidence>
<evidence type="ECO:0000313" key="2">
    <source>
        <dbReference type="EMBL" id="KZK75206.1"/>
    </source>
</evidence>
<dbReference type="RefSeq" id="WP_303680680.1">
    <property type="nucleotide sequence ID" value="NZ_LVWG01000007.1"/>
</dbReference>
<dbReference type="Pfam" id="PF00534">
    <property type="entry name" value="Glycos_transf_1"/>
    <property type="match status" value="1"/>
</dbReference>
<dbReference type="Proteomes" id="UP000076481">
    <property type="component" value="Unassembled WGS sequence"/>
</dbReference>
<dbReference type="EMBL" id="LVWG01000007">
    <property type="protein sequence ID" value="KZK75206.1"/>
    <property type="molecule type" value="Genomic_DNA"/>
</dbReference>
<protein>
    <recommendedName>
        <fullName evidence="1">Glycosyl transferase family 1 domain-containing protein</fullName>
    </recommendedName>
</protein>
<reference evidence="2 3" key="1">
    <citation type="submission" date="2016-03" db="EMBL/GenBank/DDBJ databases">
        <title>Speciation and ecological success in dimly lit waters: horizontal gene transfer in a green sulfur bacteria bloom unveiled by metagenomic assembly.</title>
        <authorList>
            <person name="Llorens-Mares T."/>
            <person name="Liu Z."/>
            <person name="Allen L.Z."/>
            <person name="Rusch D.B."/>
            <person name="Craig M.T."/>
            <person name="Dupont C.L."/>
            <person name="Bryant D.A."/>
            <person name="Casamayor E.O."/>
        </authorList>
    </citation>
    <scope>NUCLEOTIDE SEQUENCE [LARGE SCALE GENOMIC DNA]</scope>
    <source>
        <strain evidence="2">CIII</strain>
    </source>
</reference>
<accession>A0A165MG31</accession>
<dbReference type="PANTHER" id="PTHR12526">
    <property type="entry name" value="GLYCOSYLTRANSFERASE"/>
    <property type="match status" value="1"/>
</dbReference>
<gene>
    <name evidence="2" type="ORF">A3K90_08645</name>
</gene>
<evidence type="ECO:0000313" key="3">
    <source>
        <dbReference type="Proteomes" id="UP000076481"/>
    </source>
</evidence>
<name>A0A165MG31_PELLU</name>
<dbReference type="PANTHER" id="PTHR12526:SF595">
    <property type="entry name" value="BLL5217 PROTEIN"/>
    <property type="match status" value="1"/>
</dbReference>
<proteinExistence type="predicted"/>
<dbReference type="GO" id="GO:0016757">
    <property type="term" value="F:glycosyltransferase activity"/>
    <property type="evidence" value="ECO:0007669"/>
    <property type="project" value="InterPro"/>
</dbReference>
<dbReference type="Gene3D" id="3.40.50.2000">
    <property type="entry name" value="Glycogen Phosphorylase B"/>
    <property type="match status" value="2"/>
</dbReference>
<dbReference type="InterPro" id="IPR001296">
    <property type="entry name" value="Glyco_trans_1"/>
</dbReference>
<dbReference type="AlphaFoldDB" id="A0A165MG31"/>
<sequence length="309" mass="34184">MHICLVNDTRLPTKKYGGTERLIAWLIGEYLKLGHRVSVVAPTGTALQGVECIPADTHEDALQVIPKSADIVHFHSWGPPPDFDRPWIYTLHGVAEGAVLPKNTVCISRSHARQHNVKVVVYNGVNPDEFHFRDRKQDYLLFFSLIRRRAKGAERAIRLARRYGHRTIFAGGTRLDLIKGGGLLESFHPGLKFVGKVAGEEKAELFSNAKALLFPISWEEPFGLVLVESLLSGTPVVATPRGAVPELVPPEVGALFTTDEEFPDALERAMACRPLDCREWAMANFSSAVCAGNYLTLYERLLGGEDVFG</sequence>
<feature type="domain" description="Glycosyl transferase family 1" evidence="1">
    <location>
        <begin position="135"/>
        <end position="274"/>
    </location>
</feature>
<organism evidence="2 3">
    <name type="scientific">Pelodictyon luteolum</name>
    <dbReference type="NCBI Taxonomy" id="1100"/>
    <lineage>
        <taxon>Bacteria</taxon>
        <taxon>Pseudomonadati</taxon>
        <taxon>Chlorobiota</taxon>
        <taxon>Chlorobiia</taxon>
        <taxon>Chlorobiales</taxon>
        <taxon>Chlorobiaceae</taxon>
        <taxon>Chlorobium/Pelodictyon group</taxon>
        <taxon>Pelodictyon</taxon>
    </lineage>
</organism>